<gene>
    <name evidence="1" type="ORF">AVEN_232400_1</name>
</gene>
<sequence length="109" mass="11893">MSGYNRRVKPEVKNLNNRKPVILAITAIPIMKIESTAGSPPPTSIDLCCRVGRDCFAAALQVKPSDGFGKIGVFLACLLYSSENLLFNTSFNLLFTLKKYPNSSVGFCC</sequence>
<protein>
    <submittedName>
        <fullName evidence="1">Uncharacterized protein</fullName>
    </submittedName>
</protein>
<dbReference type="Proteomes" id="UP000499080">
    <property type="component" value="Unassembled WGS sequence"/>
</dbReference>
<organism evidence="1 2">
    <name type="scientific">Araneus ventricosus</name>
    <name type="common">Orbweaver spider</name>
    <name type="synonym">Epeira ventricosa</name>
    <dbReference type="NCBI Taxonomy" id="182803"/>
    <lineage>
        <taxon>Eukaryota</taxon>
        <taxon>Metazoa</taxon>
        <taxon>Ecdysozoa</taxon>
        <taxon>Arthropoda</taxon>
        <taxon>Chelicerata</taxon>
        <taxon>Arachnida</taxon>
        <taxon>Araneae</taxon>
        <taxon>Araneomorphae</taxon>
        <taxon>Entelegynae</taxon>
        <taxon>Araneoidea</taxon>
        <taxon>Araneidae</taxon>
        <taxon>Araneus</taxon>
    </lineage>
</organism>
<dbReference type="AlphaFoldDB" id="A0A4Y2CVJ4"/>
<evidence type="ECO:0000313" key="1">
    <source>
        <dbReference type="EMBL" id="GBM07966.1"/>
    </source>
</evidence>
<dbReference type="EMBL" id="BGPR01000249">
    <property type="protein sequence ID" value="GBM07966.1"/>
    <property type="molecule type" value="Genomic_DNA"/>
</dbReference>
<accession>A0A4Y2CVJ4</accession>
<reference evidence="1 2" key="1">
    <citation type="journal article" date="2019" name="Sci. Rep.">
        <title>Orb-weaving spider Araneus ventricosus genome elucidates the spidroin gene catalogue.</title>
        <authorList>
            <person name="Kono N."/>
            <person name="Nakamura H."/>
            <person name="Ohtoshi R."/>
            <person name="Moran D.A.P."/>
            <person name="Shinohara A."/>
            <person name="Yoshida Y."/>
            <person name="Fujiwara M."/>
            <person name="Mori M."/>
            <person name="Tomita M."/>
            <person name="Arakawa K."/>
        </authorList>
    </citation>
    <scope>NUCLEOTIDE SEQUENCE [LARGE SCALE GENOMIC DNA]</scope>
</reference>
<keyword evidence="2" id="KW-1185">Reference proteome</keyword>
<comment type="caution">
    <text evidence="1">The sequence shown here is derived from an EMBL/GenBank/DDBJ whole genome shotgun (WGS) entry which is preliminary data.</text>
</comment>
<evidence type="ECO:0000313" key="2">
    <source>
        <dbReference type="Proteomes" id="UP000499080"/>
    </source>
</evidence>
<proteinExistence type="predicted"/>
<name>A0A4Y2CVJ4_ARAVE</name>